<name>A0A518DZ09_9BACT</name>
<evidence type="ECO:0000313" key="2">
    <source>
        <dbReference type="Proteomes" id="UP000317648"/>
    </source>
</evidence>
<organism evidence="1 2">
    <name type="scientific">Lignipirellula cremea</name>
    <dbReference type="NCBI Taxonomy" id="2528010"/>
    <lineage>
        <taxon>Bacteria</taxon>
        <taxon>Pseudomonadati</taxon>
        <taxon>Planctomycetota</taxon>
        <taxon>Planctomycetia</taxon>
        <taxon>Pirellulales</taxon>
        <taxon>Pirellulaceae</taxon>
        <taxon>Lignipirellula</taxon>
    </lineage>
</organism>
<dbReference type="Proteomes" id="UP000317648">
    <property type="component" value="Chromosome"/>
</dbReference>
<protein>
    <submittedName>
        <fullName evidence="1">Uncharacterized protein</fullName>
    </submittedName>
</protein>
<reference evidence="1 2" key="1">
    <citation type="submission" date="2019-02" db="EMBL/GenBank/DDBJ databases">
        <title>Deep-cultivation of Planctomycetes and their phenomic and genomic characterization uncovers novel biology.</title>
        <authorList>
            <person name="Wiegand S."/>
            <person name="Jogler M."/>
            <person name="Boedeker C."/>
            <person name="Pinto D."/>
            <person name="Vollmers J."/>
            <person name="Rivas-Marin E."/>
            <person name="Kohn T."/>
            <person name="Peeters S.H."/>
            <person name="Heuer A."/>
            <person name="Rast P."/>
            <person name="Oberbeckmann S."/>
            <person name="Bunk B."/>
            <person name="Jeske O."/>
            <person name="Meyerdierks A."/>
            <person name="Storesund J.E."/>
            <person name="Kallscheuer N."/>
            <person name="Luecker S."/>
            <person name="Lage O.M."/>
            <person name="Pohl T."/>
            <person name="Merkel B.J."/>
            <person name="Hornburger P."/>
            <person name="Mueller R.-W."/>
            <person name="Bruemmer F."/>
            <person name="Labrenz M."/>
            <person name="Spormann A.M."/>
            <person name="Op den Camp H."/>
            <person name="Overmann J."/>
            <person name="Amann R."/>
            <person name="Jetten M.S.M."/>
            <person name="Mascher T."/>
            <person name="Medema M.H."/>
            <person name="Devos D.P."/>
            <person name="Kaster A.-K."/>
            <person name="Ovreas L."/>
            <person name="Rohde M."/>
            <person name="Galperin M.Y."/>
            <person name="Jogler C."/>
        </authorList>
    </citation>
    <scope>NUCLEOTIDE SEQUENCE [LARGE SCALE GENOMIC DNA]</scope>
    <source>
        <strain evidence="1 2">Pla85_3_4</strain>
    </source>
</reference>
<proteinExistence type="predicted"/>
<dbReference type="OrthoDB" id="287438at2"/>
<evidence type="ECO:0000313" key="1">
    <source>
        <dbReference type="EMBL" id="QDU97076.1"/>
    </source>
</evidence>
<dbReference type="AlphaFoldDB" id="A0A518DZ09"/>
<keyword evidence="2" id="KW-1185">Reference proteome</keyword>
<gene>
    <name evidence="1" type="ORF">Pla8534_49020</name>
</gene>
<dbReference type="KEGG" id="lcre:Pla8534_49020"/>
<accession>A0A518DZ09</accession>
<dbReference type="EMBL" id="CP036433">
    <property type="protein sequence ID" value="QDU97076.1"/>
    <property type="molecule type" value="Genomic_DNA"/>
</dbReference>
<sequence>MSMEESPYLGACGVCEQGKLRFHYCPACHTVCVICDECESLWVDLAKVSDDPGIKANGSFPRCPQCGETSERWPALAPEQLALANLTKYVSGKSV</sequence>